<proteinExistence type="predicted"/>
<feature type="chain" id="PRO_5013228509" evidence="2">
    <location>
        <begin position="28"/>
        <end position="449"/>
    </location>
</feature>
<name>A0A1V2DYC9_9GAMM</name>
<organism evidence="3 4">
    <name type="scientific">Marinobacter lutaoensis</name>
    <dbReference type="NCBI Taxonomy" id="135739"/>
    <lineage>
        <taxon>Bacteria</taxon>
        <taxon>Pseudomonadati</taxon>
        <taxon>Pseudomonadota</taxon>
        <taxon>Gammaproteobacteria</taxon>
        <taxon>Pseudomonadales</taxon>
        <taxon>Marinobacteraceae</taxon>
        <taxon>Marinobacter</taxon>
    </lineage>
</organism>
<keyword evidence="2" id="KW-0732">Signal</keyword>
<reference evidence="3 4" key="1">
    <citation type="submission" date="2016-12" db="EMBL/GenBank/DDBJ databases">
        <title>Marinobacter lutaoensis whole genome sequencing.</title>
        <authorList>
            <person name="Verma A."/>
            <person name="Krishnamurthi S."/>
        </authorList>
    </citation>
    <scope>NUCLEOTIDE SEQUENCE [LARGE SCALE GENOMIC DNA]</scope>
    <source>
        <strain evidence="3 4">T5054</strain>
    </source>
</reference>
<feature type="signal peptide" evidence="2">
    <location>
        <begin position="1"/>
        <end position="27"/>
    </location>
</feature>
<evidence type="ECO:0000256" key="2">
    <source>
        <dbReference type="SAM" id="SignalP"/>
    </source>
</evidence>
<evidence type="ECO:0000256" key="1">
    <source>
        <dbReference type="SAM" id="MobiDB-lite"/>
    </source>
</evidence>
<dbReference type="AlphaFoldDB" id="A0A1V2DYC9"/>
<dbReference type="Proteomes" id="UP000189339">
    <property type="component" value="Unassembled WGS sequence"/>
</dbReference>
<dbReference type="OrthoDB" id="6347382at2"/>
<sequence length="449" mass="49118">MVNIRLFGVRKALMLLGAGWVMAPAAAAAQGLEDQIRSITGTGSVFTSVTHTEVDRGSSTDSTTEPSLGVSGNVAGELNSGANNLQLQYGGSLETSRDLPSGDQTENSAIRGAARFTYFDPTQPVDFNLGHTVQSVRNNTGFVVDPANYDTRNELTAGAGVRVYPGELSYLRLSAQAGQSFGGGTLNDDRSETLSGQFVRRLDERSEGSLNASRSWSETTDYDLTIDTVQVVYQRRTESGFLRGGVGQSQGTTEFRDGGDIDSDAVTGFLERGWQTDEATTRFRYERRLSDSAAELSLNEQPVFGFLEDTVRTHDLVVSDSVLVSHDTRNLCDACTFGVGLEASVLESELIGATTHEYRGRIGLGIQLTGIERVYFDYDWQADAGENGDVIQEQVHRFTMGWSRLLAENTTFGVELFQSYLNSRLDRPDEDEYALRFVLTRGFSLQGVR</sequence>
<comment type="caution">
    <text evidence="3">The sequence shown here is derived from an EMBL/GenBank/DDBJ whole genome shotgun (WGS) entry which is preliminary data.</text>
</comment>
<keyword evidence="4" id="KW-1185">Reference proteome</keyword>
<dbReference type="RefSeq" id="WP_076722923.1">
    <property type="nucleotide sequence ID" value="NZ_MSCW01000001.1"/>
</dbReference>
<gene>
    <name evidence="3" type="ORF">BTO32_02960</name>
</gene>
<accession>A0A1V2DYC9</accession>
<protein>
    <submittedName>
        <fullName evidence="3">Uncharacterized protein</fullName>
    </submittedName>
</protein>
<evidence type="ECO:0000313" key="4">
    <source>
        <dbReference type="Proteomes" id="UP000189339"/>
    </source>
</evidence>
<dbReference type="EMBL" id="MSCW01000001">
    <property type="protein sequence ID" value="ONF45430.1"/>
    <property type="molecule type" value="Genomic_DNA"/>
</dbReference>
<feature type="region of interest" description="Disordered" evidence="1">
    <location>
        <begin position="50"/>
        <end position="69"/>
    </location>
</feature>
<dbReference type="STRING" id="135739.BTO32_02960"/>
<evidence type="ECO:0000313" key="3">
    <source>
        <dbReference type="EMBL" id="ONF45430.1"/>
    </source>
</evidence>